<dbReference type="SUPFAM" id="SSF56349">
    <property type="entry name" value="DNA breaking-rejoining enzymes"/>
    <property type="match status" value="1"/>
</dbReference>
<dbReference type="InterPro" id="IPR002104">
    <property type="entry name" value="Integrase_catalytic"/>
</dbReference>
<dbReference type="CDD" id="cd01182">
    <property type="entry name" value="INT_RitC_C_like"/>
    <property type="match status" value="1"/>
</dbReference>
<dbReference type="SUPFAM" id="SSF47823">
    <property type="entry name" value="lambda integrase-like, N-terminal domain"/>
    <property type="match status" value="1"/>
</dbReference>
<dbReference type="RefSeq" id="WP_034708608.1">
    <property type="nucleotide sequence ID" value="NZ_JPRH01000001.1"/>
</dbReference>
<dbReference type="InterPro" id="IPR011010">
    <property type="entry name" value="DNA_brk_join_enz"/>
</dbReference>
<evidence type="ECO:0000256" key="5">
    <source>
        <dbReference type="PROSITE-ProRule" id="PRU01248"/>
    </source>
</evidence>
<keyword evidence="4" id="KW-0233">DNA recombination</keyword>
<dbReference type="OrthoDB" id="107900at2"/>
<feature type="domain" description="Core-binding (CB)" evidence="7">
    <location>
        <begin position="2"/>
        <end position="95"/>
    </location>
</feature>
<dbReference type="PROSITE" id="PS51898">
    <property type="entry name" value="TYR_RECOMBINASE"/>
    <property type="match status" value="1"/>
</dbReference>
<dbReference type="STRING" id="445961.IW15_01180"/>
<organism evidence="8 9">
    <name type="scientific">Chryseobacterium soli</name>
    <dbReference type="NCBI Taxonomy" id="445961"/>
    <lineage>
        <taxon>Bacteria</taxon>
        <taxon>Pseudomonadati</taxon>
        <taxon>Bacteroidota</taxon>
        <taxon>Flavobacteriia</taxon>
        <taxon>Flavobacteriales</taxon>
        <taxon>Weeksellaceae</taxon>
        <taxon>Chryseobacterium group</taxon>
        <taxon>Chryseobacterium</taxon>
    </lineage>
</organism>
<comment type="similarity">
    <text evidence="1">Belongs to the 'phage' integrase family.</text>
</comment>
<proteinExistence type="inferred from homology"/>
<feature type="domain" description="Tyr recombinase" evidence="6">
    <location>
        <begin position="119"/>
        <end position="308"/>
    </location>
</feature>
<dbReference type="Proteomes" id="UP000028705">
    <property type="component" value="Unassembled WGS sequence"/>
</dbReference>
<gene>
    <name evidence="8" type="ORF">IW15_01180</name>
</gene>
<evidence type="ECO:0000313" key="9">
    <source>
        <dbReference type="Proteomes" id="UP000028705"/>
    </source>
</evidence>
<evidence type="ECO:0000259" key="6">
    <source>
        <dbReference type="PROSITE" id="PS51898"/>
    </source>
</evidence>
<dbReference type="InterPro" id="IPR010998">
    <property type="entry name" value="Integrase_recombinase_N"/>
</dbReference>
<dbReference type="InterPro" id="IPR013762">
    <property type="entry name" value="Integrase-like_cat_sf"/>
</dbReference>
<evidence type="ECO:0000313" key="8">
    <source>
        <dbReference type="EMBL" id="KFF14091.1"/>
    </source>
</evidence>
<accession>A0A086ABM7</accession>
<protein>
    <submittedName>
        <fullName evidence="8">Integrase</fullName>
    </submittedName>
</protein>
<evidence type="ECO:0000256" key="1">
    <source>
        <dbReference type="ARBA" id="ARBA00008857"/>
    </source>
</evidence>
<dbReference type="Gene3D" id="1.10.150.130">
    <property type="match status" value="1"/>
</dbReference>
<reference evidence="8 9" key="1">
    <citation type="submission" date="2014-07" db="EMBL/GenBank/DDBJ databases">
        <title>Genome of Chryseobacterium soli DSM 19298.</title>
        <authorList>
            <person name="Stropko S.J."/>
            <person name="Pipes S.E."/>
            <person name="Newman J."/>
        </authorList>
    </citation>
    <scope>NUCLEOTIDE SEQUENCE [LARGE SCALE GENOMIC DNA]</scope>
    <source>
        <strain evidence="8 9">DSM 19298</strain>
    </source>
</reference>
<keyword evidence="2" id="KW-0229">DNA integration</keyword>
<dbReference type="AlphaFoldDB" id="A0A086ABM7"/>
<dbReference type="GO" id="GO:0003677">
    <property type="term" value="F:DNA binding"/>
    <property type="evidence" value="ECO:0007669"/>
    <property type="project" value="UniProtKB-UniRule"/>
</dbReference>
<keyword evidence="9" id="KW-1185">Reference proteome</keyword>
<comment type="caution">
    <text evidence="8">The sequence shown here is derived from an EMBL/GenBank/DDBJ whole genome shotgun (WGS) entry which is preliminary data.</text>
</comment>
<evidence type="ECO:0000256" key="3">
    <source>
        <dbReference type="ARBA" id="ARBA00023125"/>
    </source>
</evidence>
<keyword evidence="3 5" id="KW-0238">DNA-binding</keyword>
<dbReference type="InterPro" id="IPR050090">
    <property type="entry name" value="Tyrosine_recombinase_XerCD"/>
</dbReference>
<dbReference type="InterPro" id="IPR004107">
    <property type="entry name" value="Integrase_SAM-like_N"/>
</dbReference>
<dbReference type="PANTHER" id="PTHR30349">
    <property type="entry name" value="PHAGE INTEGRASE-RELATED"/>
    <property type="match status" value="1"/>
</dbReference>
<dbReference type="Pfam" id="PF02899">
    <property type="entry name" value="Phage_int_SAM_1"/>
    <property type="match status" value="1"/>
</dbReference>
<name>A0A086ABM7_9FLAO</name>
<sequence>MTDFAKHLENFFIKYLIGECNLSKHTIRAYRDAFTLLLVFMKDVKNINADNLELKHLNKNVVLDFLQWLEQEHENEISTRNQRCAAIKSFCKYLQYEEPMRISEWQSIRSIRLKKHATEKLTYLSLDAIKLLLDQIPKNSRGSRRDLALLALLYDSGARVQEIADLTPDSIRFDNPNTIRLIGKGNKHRIIPLQKKQTDHLKKYIEDFGLNKFGKEKNPLFFNRIGEKLTTAGITYILKKYAVAARLQNADLIPETISPHIIRHSKAMHMLQGGVNLVYIRDFLGHKSIQTTEIYARADSKQKREALESVYVNILPESNTERSWEKNPKLKDFLKSLG</sequence>
<dbReference type="Pfam" id="PF00589">
    <property type="entry name" value="Phage_integrase"/>
    <property type="match status" value="1"/>
</dbReference>
<evidence type="ECO:0000256" key="4">
    <source>
        <dbReference type="ARBA" id="ARBA00023172"/>
    </source>
</evidence>
<dbReference type="GO" id="GO:0006310">
    <property type="term" value="P:DNA recombination"/>
    <property type="evidence" value="ECO:0007669"/>
    <property type="project" value="UniProtKB-KW"/>
</dbReference>
<dbReference type="Gene3D" id="1.10.443.10">
    <property type="entry name" value="Intergrase catalytic core"/>
    <property type="match status" value="1"/>
</dbReference>
<dbReference type="PANTHER" id="PTHR30349:SF41">
    <property type="entry name" value="INTEGRASE_RECOMBINASE PROTEIN MJ0367-RELATED"/>
    <property type="match status" value="1"/>
</dbReference>
<dbReference type="PROSITE" id="PS51900">
    <property type="entry name" value="CB"/>
    <property type="match status" value="1"/>
</dbReference>
<dbReference type="GO" id="GO:0015074">
    <property type="term" value="P:DNA integration"/>
    <property type="evidence" value="ECO:0007669"/>
    <property type="project" value="UniProtKB-KW"/>
</dbReference>
<dbReference type="eggNOG" id="COG4974">
    <property type="taxonomic scope" value="Bacteria"/>
</dbReference>
<dbReference type="EMBL" id="JPRH01000001">
    <property type="protein sequence ID" value="KFF14091.1"/>
    <property type="molecule type" value="Genomic_DNA"/>
</dbReference>
<evidence type="ECO:0000256" key="2">
    <source>
        <dbReference type="ARBA" id="ARBA00022908"/>
    </source>
</evidence>
<dbReference type="InterPro" id="IPR044068">
    <property type="entry name" value="CB"/>
</dbReference>
<evidence type="ECO:0000259" key="7">
    <source>
        <dbReference type="PROSITE" id="PS51900"/>
    </source>
</evidence>